<keyword evidence="2 5" id="KW-0645">Protease</keyword>
<dbReference type="SMART" id="SM00245">
    <property type="entry name" value="TSPc"/>
    <property type="match status" value="1"/>
</dbReference>
<dbReference type="GO" id="GO:0004175">
    <property type="term" value="F:endopeptidase activity"/>
    <property type="evidence" value="ECO:0007669"/>
    <property type="project" value="TreeGrafter"/>
</dbReference>
<proteinExistence type="inferred from homology"/>
<dbReference type="InterPro" id="IPR005151">
    <property type="entry name" value="Tail-specific_protease"/>
</dbReference>
<dbReference type="InterPro" id="IPR001478">
    <property type="entry name" value="PDZ"/>
</dbReference>
<evidence type="ECO:0000256" key="3">
    <source>
        <dbReference type="ARBA" id="ARBA00022801"/>
    </source>
</evidence>
<evidence type="ECO:0000259" key="6">
    <source>
        <dbReference type="PROSITE" id="PS50106"/>
    </source>
</evidence>
<organism evidence="7 8">
    <name type="scientific">Natronogracilivirga saccharolytica</name>
    <dbReference type="NCBI Taxonomy" id="2812953"/>
    <lineage>
        <taxon>Bacteria</taxon>
        <taxon>Pseudomonadati</taxon>
        <taxon>Balneolota</taxon>
        <taxon>Balneolia</taxon>
        <taxon>Balneolales</taxon>
        <taxon>Cyclonatronaceae</taxon>
        <taxon>Natronogracilivirga</taxon>
    </lineage>
</organism>
<comment type="caution">
    <text evidence="7">The sequence shown here is derived from an EMBL/GenBank/DDBJ whole genome shotgun (WGS) entry which is preliminary data.</text>
</comment>
<dbReference type="GO" id="GO:0006508">
    <property type="term" value="P:proteolysis"/>
    <property type="evidence" value="ECO:0007669"/>
    <property type="project" value="UniProtKB-KW"/>
</dbReference>
<dbReference type="Gene3D" id="3.90.226.10">
    <property type="entry name" value="2-enoyl-CoA Hydratase, Chain A, domain 1"/>
    <property type="match status" value="1"/>
</dbReference>
<keyword evidence="3 5" id="KW-0378">Hydrolase</keyword>
<dbReference type="InterPro" id="IPR041489">
    <property type="entry name" value="PDZ_6"/>
</dbReference>
<dbReference type="Proteomes" id="UP000673975">
    <property type="component" value="Unassembled WGS sequence"/>
</dbReference>
<dbReference type="Pfam" id="PF03572">
    <property type="entry name" value="Peptidase_S41"/>
    <property type="match status" value="1"/>
</dbReference>
<feature type="domain" description="PDZ" evidence="6">
    <location>
        <begin position="89"/>
        <end position="169"/>
    </location>
</feature>
<dbReference type="Gene3D" id="2.30.42.10">
    <property type="match status" value="1"/>
</dbReference>
<dbReference type="SUPFAM" id="SSF50156">
    <property type="entry name" value="PDZ domain-like"/>
    <property type="match status" value="1"/>
</dbReference>
<dbReference type="FunFam" id="2.30.42.10:FF:000063">
    <property type="entry name" value="Peptidase, S41 family"/>
    <property type="match status" value="1"/>
</dbReference>
<dbReference type="NCBIfam" id="TIGR00225">
    <property type="entry name" value="prc"/>
    <property type="match status" value="1"/>
</dbReference>
<keyword evidence="4 5" id="KW-0720">Serine protease</keyword>
<dbReference type="CDD" id="cd06782">
    <property type="entry name" value="cpPDZ_CPP-like"/>
    <property type="match status" value="1"/>
</dbReference>
<evidence type="ECO:0000256" key="2">
    <source>
        <dbReference type="ARBA" id="ARBA00022670"/>
    </source>
</evidence>
<dbReference type="SUPFAM" id="SSF52096">
    <property type="entry name" value="ClpP/crotonase"/>
    <property type="match status" value="1"/>
</dbReference>
<evidence type="ECO:0000313" key="7">
    <source>
        <dbReference type="EMBL" id="MBP3191167.1"/>
    </source>
</evidence>
<evidence type="ECO:0000313" key="8">
    <source>
        <dbReference type="Proteomes" id="UP000673975"/>
    </source>
</evidence>
<dbReference type="GO" id="GO:0008236">
    <property type="term" value="F:serine-type peptidase activity"/>
    <property type="evidence" value="ECO:0007669"/>
    <property type="project" value="UniProtKB-KW"/>
</dbReference>
<comment type="similarity">
    <text evidence="1 5">Belongs to the peptidase S41A family.</text>
</comment>
<dbReference type="AlphaFoldDB" id="A0A8J7RH92"/>
<dbReference type="InterPro" id="IPR029045">
    <property type="entry name" value="ClpP/crotonase-like_dom_sf"/>
</dbReference>
<evidence type="ECO:0000256" key="1">
    <source>
        <dbReference type="ARBA" id="ARBA00009179"/>
    </source>
</evidence>
<dbReference type="SMART" id="SM00228">
    <property type="entry name" value="PDZ"/>
    <property type="match status" value="1"/>
</dbReference>
<dbReference type="InterPro" id="IPR004447">
    <property type="entry name" value="Peptidase_S41A"/>
</dbReference>
<protein>
    <submittedName>
        <fullName evidence="7">S41 family peptidase</fullName>
    </submittedName>
</protein>
<dbReference type="PROSITE" id="PS50106">
    <property type="entry name" value="PDZ"/>
    <property type="match status" value="1"/>
</dbReference>
<reference evidence="7" key="1">
    <citation type="submission" date="2021-02" db="EMBL/GenBank/DDBJ databases">
        <title>Natronogracilivirga saccharolytica gen. nov. sp. nov. a new anaerobic, haloalkiliphilic carbohydrate-fermenting bacterium from soda lake and proposing of Cyclonatronumiaceae fam. nov. in the phylum Balneolaeota.</title>
        <authorList>
            <person name="Zhilina T.N."/>
            <person name="Sorokin D.Y."/>
            <person name="Zavarzina D.G."/>
            <person name="Toshchakov S.V."/>
            <person name="Kublanov I.V."/>
        </authorList>
    </citation>
    <scope>NUCLEOTIDE SEQUENCE</scope>
    <source>
        <strain evidence="7">Z-1702</strain>
    </source>
</reference>
<accession>A0A8J7RH92</accession>
<evidence type="ECO:0000256" key="5">
    <source>
        <dbReference type="RuleBase" id="RU004404"/>
    </source>
</evidence>
<dbReference type="InterPro" id="IPR036034">
    <property type="entry name" value="PDZ_sf"/>
</dbReference>
<dbReference type="CDD" id="cd07560">
    <property type="entry name" value="Peptidase_S41_CPP"/>
    <property type="match status" value="1"/>
</dbReference>
<dbReference type="Pfam" id="PF17820">
    <property type="entry name" value="PDZ_6"/>
    <property type="match status" value="1"/>
</dbReference>
<dbReference type="RefSeq" id="WP_210509399.1">
    <property type="nucleotide sequence ID" value="NZ_JAFIDN010000001.1"/>
</dbReference>
<dbReference type="Gene3D" id="3.30.750.44">
    <property type="match status" value="1"/>
</dbReference>
<dbReference type="PANTHER" id="PTHR32060:SF22">
    <property type="entry name" value="CARBOXYL-TERMINAL-PROCESSING PEPTIDASE 3, CHLOROPLASTIC"/>
    <property type="match status" value="1"/>
</dbReference>
<name>A0A8J7RH92_9BACT</name>
<evidence type="ECO:0000256" key="4">
    <source>
        <dbReference type="ARBA" id="ARBA00022825"/>
    </source>
</evidence>
<dbReference type="PANTHER" id="PTHR32060">
    <property type="entry name" value="TAIL-SPECIFIC PROTEASE"/>
    <property type="match status" value="1"/>
</dbReference>
<sequence length="552" mass="62436">MKTNIFSYPRYLLITLLLLLLVGAGFVHRSDPYFQIHKNFTIFSEVYEQLSSNYIHEVDPEKLIRRGIHSMLKELDPYTVLIDESGSRQMDIVTTGQYAGVGLEVGARGGELVVIAPIEGYSAERKGIRAGDVILNVNDTDVQGLSTDDLQSLLRGDPGSTVNMTIRRYGIDEPIDFELTRETIEVKNVSYFTTLDSDSRIGYILLRRFAQNAAEEVREAILDMQEEGSLDGLVLDVRNNPGGLLDEAVKIIDKFVPAGERVVWTEGRLSRANQEYKTREQPVFPDKPLVVLQNGGSASASEIVSGALQDLDRAVVIGERSFGKGLVQIVQPLSYNMSLKMTTSKYYVPSGRSIQSTPYLSEEEAAEMDEVPDSLRTEFKTRGGRTVYEGIGIEPDIKAEKRQQSMLEIALLQNSHYFFFANEYTSDKDIKGDEIDSAEAYDAFLAYLENQDFEYATRTERKFNEFTETLDESLKQESEDRIKAMQELIDLEKQKQKERYSEYIRKELMLELISRFDGAGGRMKKQLESDKAVLKSIEILEDNAAWLSILEP</sequence>
<dbReference type="EMBL" id="JAFIDN010000001">
    <property type="protein sequence ID" value="MBP3191167.1"/>
    <property type="molecule type" value="Genomic_DNA"/>
</dbReference>
<gene>
    <name evidence="7" type="ORF">NATSA_00675</name>
</gene>
<keyword evidence="8" id="KW-1185">Reference proteome</keyword>